<dbReference type="InterPro" id="IPR008928">
    <property type="entry name" value="6-hairpin_glycosidase_sf"/>
</dbReference>
<gene>
    <name evidence="1" type="ORF">K0U00_32870</name>
</gene>
<comment type="caution">
    <text evidence="1">The sequence shown here is derived from an EMBL/GenBank/DDBJ whole genome shotgun (WGS) entry which is preliminary data.</text>
</comment>
<dbReference type="EMBL" id="JAHZIK010001372">
    <property type="protein sequence ID" value="MBW7458850.1"/>
    <property type="molecule type" value="Genomic_DNA"/>
</dbReference>
<evidence type="ECO:0000313" key="1">
    <source>
        <dbReference type="EMBL" id="MBW7458850.1"/>
    </source>
</evidence>
<accession>A0ABS7CD25</accession>
<sequence>VGQAWPLLTGERAHYELAAGNKAEAERLARALEDFAAGNKLLPEQLWTLPDIPDKGLHRGKPTGSAMPLVWAHAEYLNLLRSLQDDQLFDRVPIVAERYKDGPPALRNVWRFNHKVSSTNVGEPLRIEVLAQARIHWSMDNWHTVHDDEMRGSGFGTYWFDIPLSASDKLTGVEFTFYWTDSRTWENADFTIWIRHPLAENR</sequence>
<dbReference type="SUPFAM" id="SSF48208">
    <property type="entry name" value="Six-hairpin glycosidases"/>
    <property type="match status" value="1"/>
</dbReference>
<keyword evidence="2" id="KW-1185">Reference proteome</keyword>
<feature type="non-terminal residue" evidence="1">
    <location>
        <position position="1"/>
    </location>
</feature>
<dbReference type="Gene3D" id="1.50.10.10">
    <property type="match status" value="1"/>
</dbReference>
<organism evidence="1 2">
    <name type="scientific">Paenibacillus sepulcri</name>
    <dbReference type="NCBI Taxonomy" id="359917"/>
    <lineage>
        <taxon>Bacteria</taxon>
        <taxon>Bacillati</taxon>
        <taxon>Bacillota</taxon>
        <taxon>Bacilli</taxon>
        <taxon>Bacillales</taxon>
        <taxon>Paenibacillaceae</taxon>
        <taxon>Paenibacillus</taxon>
    </lineage>
</organism>
<evidence type="ECO:0000313" key="2">
    <source>
        <dbReference type="Proteomes" id="UP001519887"/>
    </source>
</evidence>
<dbReference type="Proteomes" id="UP001519887">
    <property type="component" value="Unassembled WGS sequence"/>
</dbReference>
<evidence type="ECO:0008006" key="3">
    <source>
        <dbReference type="Google" id="ProtNLM"/>
    </source>
</evidence>
<dbReference type="InterPro" id="IPR012341">
    <property type="entry name" value="6hp_glycosidase-like_sf"/>
</dbReference>
<name>A0ABS7CD25_9BACL</name>
<protein>
    <recommendedName>
        <fullName evidence="3">Glucan 1,4-alpha-glucosidase</fullName>
    </recommendedName>
</protein>
<reference evidence="1 2" key="1">
    <citation type="submission" date="2021-07" db="EMBL/GenBank/DDBJ databases">
        <title>Paenibacillus radiodurans sp. nov., isolated from the southeastern edge of Tengger Desert.</title>
        <authorList>
            <person name="Zhang G."/>
        </authorList>
    </citation>
    <scope>NUCLEOTIDE SEQUENCE [LARGE SCALE GENOMIC DNA]</scope>
    <source>
        <strain evidence="1 2">CCM 7311</strain>
    </source>
</reference>
<proteinExistence type="predicted"/>